<protein>
    <submittedName>
        <fullName evidence="1">Uncharacterized protein</fullName>
    </submittedName>
</protein>
<accession>A0ABU7F3F8</accession>
<proteinExistence type="predicted"/>
<evidence type="ECO:0000313" key="2">
    <source>
        <dbReference type="Proteomes" id="UP001352852"/>
    </source>
</evidence>
<name>A0ABU7F3F8_9TELE</name>
<dbReference type="Proteomes" id="UP001352852">
    <property type="component" value="Unassembled WGS sequence"/>
</dbReference>
<organism evidence="1 2">
    <name type="scientific">Characodon lateralis</name>
    <dbReference type="NCBI Taxonomy" id="208331"/>
    <lineage>
        <taxon>Eukaryota</taxon>
        <taxon>Metazoa</taxon>
        <taxon>Chordata</taxon>
        <taxon>Craniata</taxon>
        <taxon>Vertebrata</taxon>
        <taxon>Euteleostomi</taxon>
        <taxon>Actinopterygii</taxon>
        <taxon>Neopterygii</taxon>
        <taxon>Teleostei</taxon>
        <taxon>Neoteleostei</taxon>
        <taxon>Acanthomorphata</taxon>
        <taxon>Ovalentaria</taxon>
        <taxon>Atherinomorphae</taxon>
        <taxon>Cyprinodontiformes</taxon>
        <taxon>Goodeidae</taxon>
        <taxon>Characodon</taxon>
    </lineage>
</organism>
<evidence type="ECO:0000313" key="1">
    <source>
        <dbReference type="EMBL" id="MED6293620.1"/>
    </source>
</evidence>
<gene>
    <name evidence="1" type="ORF">CHARACLAT_012270</name>
</gene>
<comment type="caution">
    <text evidence="1">The sequence shown here is derived from an EMBL/GenBank/DDBJ whole genome shotgun (WGS) entry which is preliminary data.</text>
</comment>
<keyword evidence="2" id="KW-1185">Reference proteome</keyword>
<reference evidence="1 2" key="1">
    <citation type="submission" date="2021-06" db="EMBL/GenBank/DDBJ databases">
        <authorList>
            <person name="Palmer J.M."/>
        </authorList>
    </citation>
    <scope>NUCLEOTIDE SEQUENCE [LARGE SCALE GENOMIC DNA]</scope>
    <source>
        <strain evidence="1 2">CL_MEX2019</strain>
        <tissue evidence="1">Muscle</tissue>
    </source>
</reference>
<sequence length="137" mass="15386">MSYKIKIKPGAKSYKMLINHRVGLQASFKLTQSGWVHEAFTWKIENLPNLPNVPCMCLCAGPVFVTSVQGSYLYKVCQISSVFTPSTPLHVNHVTVRRKLTHIGYEQLKGTSCLNPQFLTQNMVFQVLGFQSIALVL</sequence>
<dbReference type="EMBL" id="JAHUTJ010074618">
    <property type="protein sequence ID" value="MED6293620.1"/>
    <property type="molecule type" value="Genomic_DNA"/>
</dbReference>